<keyword evidence="9" id="KW-1185">Reference proteome</keyword>
<feature type="domain" description="HECT" evidence="7">
    <location>
        <begin position="1"/>
        <end position="83"/>
    </location>
</feature>
<comment type="caution">
    <text evidence="8">The sequence shown here is derived from an EMBL/GenBank/DDBJ whole genome shotgun (WGS) entry which is preliminary data.</text>
</comment>
<dbReference type="InterPro" id="IPR035983">
    <property type="entry name" value="Hect_E3_ubiquitin_ligase"/>
</dbReference>
<dbReference type="EMBL" id="LXQA010025386">
    <property type="protein sequence ID" value="MCH93619.1"/>
    <property type="molecule type" value="Genomic_DNA"/>
</dbReference>
<protein>
    <recommendedName>
        <fullName evidence="3">HECT-type E3 ubiquitin transferase</fullName>
        <ecNumber evidence="3">2.3.2.26</ecNumber>
    </recommendedName>
</protein>
<evidence type="ECO:0000313" key="8">
    <source>
        <dbReference type="EMBL" id="MCH93619.1"/>
    </source>
</evidence>
<feature type="active site" description="Glycyl thioester intermediate" evidence="6">
    <location>
        <position position="49"/>
    </location>
</feature>
<keyword evidence="5 6" id="KW-0833">Ubl conjugation pathway</keyword>
<evidence type="ECO:0000256" key="3">
    <source>
        <dbReference type="ARBA" id="ARBA00012485"/>
    </source>
</evidence>
<reference evidence="8 9" key="1">
    <citation type="journal article" date="2018" name="Front. Plant Sci.">
        <title>Red Clover (Trifolium pratense) and Zigzag Clover (T. medium) - A Picture of Genomic Similarities and Differences.</title>
        <authorList>
            <person name="Dluhosova J."/>
            <person name="Istvanek J."/>
            <person name="Nedelnik J."/>
            <person name="Repkova J."/>
        </authorList>
    </citation>
    <scope>NUCLEOTIDE SEQUENCE [LARGE SCALE GENOMIC DNA]</scope>
    <source>
        <strain evidence="9">cv. 10/8</strain>
        <tissue evidence="8">Leaf</tissue>
    </source>
</reference>
<dbReference type="PANTHER" id="PTHR11254">
    <property type="entry name" value="HECT DOMAIN UBIQUITIN-PROTEIN LIGASE"/>
    <property type="match status" value="1"/>
</dbReference>
<comment type="catalytic activity">
    <reaction evidence="1">
        <text>S-ubiquitinyl-[E2 ubiquitin-conjugating enzyme]-L-cysteine + [acceptor protein]-L-lysine = [E2 ubiquitin-conjugating enzyme]-L-cysteine + N(6)-ubiquitinyl-[acceptor protein]-L-lysine.</text>
        <dbReference type="EC" id="2.3.2.26"/>
    </reaction>
</comment>
<accession>A0A392N350</accession>
<proteinExistence type="predicted"/>
<dbReference type="InterPro" id="IPR000569">
    <property type="entry name" value="HECT_dom"/>
</dbReference>
<dbReference type="Proteomes" id="UP000265520">
    <property type="component" value="Unassembled WGS sequence"/>
</dbReference>
<dbReference type="PANTHER" id="PTHR11254:SF424">
    <property type="entry name" value="E3 UBIQUITIN-PROTEIN LIGASE UPL5"/>
    <property type="match status" value="1"/>
</dbReference>
<dbReference type="Pfam" id="PF00632">
    <property type="entry name" value="HECT"/>
    <property type="match status" value="1"/>
</dbReference>
<keyword evidence="4" id="KW-0808">Transferase</keyword>
<dbReference type="EC" id="2.3.2.26" evidence="3"/>
<evidence type="ECO:0000256" key="6">
    <source>
        <dbReference type="PROSITE-ProRule" id="PRU00104"/>
    </source>
</evidence>
<sequence>MSAEQKKVLLFFWTSVKHLPVEGFRGLGSRLFICKSSESDNHLPSSHTCFYELCFPKYSSMAIMQDRLGIITQEHMSCSFGTL</sequence>
<dbReference type="GO" id="GO:0005737">
    <property type="term" value="C:cytoplasm"/>
    <property type="evidence" value="ECO:0007669"/>
    <property type="project" value="TreeGrafter"/>
</dbReference>
<organism evidence="8 9">
    <name type="scientific">Trifolium medium</name>
    <dbReference type="NCBI Taxonomy" id="97028"/>
    <lineage>
        <taxon>Eukaryota</taxon>
        <taxon>Viridiplantae</taxon>
        <taxon>Streptophyta</taxon>
        <taxon>Embryophyta</taxon>
        <taxon>Tracheophyta</taxon>
        <taxon>Spermatophyta</taxon>
        <taxon>Magnoliopsida</taxon>
        <taxon>eudicotyledons</taxon>
        <taxon>Gunneridae</taxon>
        <taxon>Pentapetalae</taxon>
        <taxon>rosids</taxon>
        <taxon>fabids</taxon>
        <taxon>Fabales</taxon>
        <taxon>Fabaceae</taxon>
        <taxon>Papilionoideae</taxon>
        <taxon>50 kb inversion clade</taxon>
        <taxon>NPAAA clade</taxon>
        <taxon>Hologalegina</taxon>
        <taxon>IRL clade</taxon>
        <taxon>Trifolieae</taxon>
        <taxon>Trifolium</taxon>
    </lineage>
</organism>
<evidence type="ECO:0000256" key="5">
    <source>
        <dbReference type="ARBA" id="ARBA00022786"/>
    </source>
</evidence>
<evidence type="ECO:0000259" key="7">
    <source>
        <dbReference type="PROSITE" id="PS50237"/>
    </source>
</evidence>
<dbReference type="GO" id="GO:0061630">
    <property type="term" value="F:ubiquitin protein ligase activity"/>
    <property type="evidence" value="ECO:0007669"/>
    <property type="project" value="UniProtKB-EC"/>
</dbReference>
<dbReference type="PROSITE" id="PS50237">
    <property type="entry name" value="HECT"/>
    <property type="match status" value="1"/>
</dbReference>
<dbReference type="Gene3D" id="3.30.2410.10">
    <property type="entry name" value="Hect, E3 ligase catalytic domain"/>
    <property type="match status" value="1"/>
</dbReference>
<evidence type="ECO:0000256" key="2">
    <source>
        <dbReference type="ARBA" id="ARBA00004906"/>
    </source>
</evidence>
<evidence type="ECO:0000313" key="9">
    <source>
        <dbReference type="Proteomes" id="UP000265520"/>
    </source>
</evidence>
<dbReference type="AlphaFoldDB" id="A0A392N350"/>
<evidence type="ECO:0000256" key="4">
    <source>
        <dbReference type="ARBA" id="ARBA00022679"/>
    </source>
</evidence>
<dbReference type="GO" id="GO:0000209">
    <property type="term" value="P:protein polyubiquitination"/>
    <property type="evidence" value="ECO:0007669"/>
    <property type="project" value="TreeGrafter"/>
</dbReference>
<dbReference type="GO" id="GO:0006511">
    <property type="term" value="P:ubiquitin-dependent protein catabolic process"/>
    <property type="evidence" value="ECO:0007669"/>
    <property type="project" value="TreeGrafter"/>
</dbReference>
<comment type="pathway">
    <text evidence="2">Protein modification; protein ubiquitination.</text>
</comment>
<evidence type="ECO:0000256" key="1">
    <source>
        <dbReference type="ARBA" id="ARBA00000885"/>
    </source>
</evidence>
<dbReference type="SUPFAM" id="SSF56204">
    <property type="entry name" value="Hect, E3 ligase catalytic domain"/>
    <property type="match status" value="1"/>
</dbReference>
<name>A0A392N350_9FABA</name>
<dbReference type="InterPro" id="IPR050409">
    <property type="entry name" value="E3_ubiq-protein_ligase"/>
</dbReference>